<dbReference type="PANTHER" id="PTHR32141:SF179">
    <property type="entry name" value="F-BOX DOMAIN-CONTAINING PROTEIN"/>
    <property type="match status" value="1"/>
</dbReference>
<dbReference type="InterPro" id="IPR032675">
    <property type="entry name" value="LRR_dom_sf"/>
</dbReference>
<feature type="domain" description="F-box/LRR-repeat protein 15/At3g58940/PEG3-like LRR" evidence="2">
    <location>
        <begin position="160"/>
        <end position="358"/>
    </location>
</feature>
<evidence type="ECO:0000256" key="1">
    <source>
        <dbReference type="SAM" id="MobiDB-lite"/>
    </source>
</evidence>
<dbReference type="STRING" id="4540.A0A3L6ST44"/>
<dbReference type="Gene3D" id="3.80.10.10">
    <property type="entry name" value="Ribonuclease Inhibitor"/>
    <property type="match status" value="1"/>
</dbReference>
<keyword evidence="4" id="KW-1185">Reference proteome</keyword>
<gene>
    <name evidence="3" type="ORF">C2845_PM07G05190</name>
</gene>
<organism evidence="3 4">
    <name type="scientific">Panicum miliaceum</name>
    <name type="common">Proso millet</name>
    <name type="synonym">Broomcorn millet</name>
    <dbReference type="NCBI Taxonomy" id="4540"/>
    <lineage>
        <taxon>Eukaryota</taxon>
        <taxon>Viridiplantae</taxon>
        <taxon>Streptophyta</taxon>
        <taxon>Embryophyta</taxon>
        <taxon>Tracheophyta</taxon>
        <taxon>Spermatophyta</taxon>
        <taxon>Magnoliopsida</taxon>
        <taxon>Liliopsida</taxon>
        <taxon>Poales</taxon>
        <taxon>Poaceae</taxon>
        <taxon>PACMAD clade</taxon>
        <taxon>Panicoideae</taxon>
        <taxon>Panicodae</taxon>
        <taxon>Paniceae</taxon>
        <taxon>Panicinae</taxon>
        <taxon>Panicum</taxon>
        <taxon>Panicum sect. Panicum</taxon>
    </lineage>
</organism>
<accession>A0A3L6ST44</accession>
<dbReference type="SUPFAM" id="SSF52047">
    <property type="entry name" value="RNI-like"/>
    <property type="match status" value="1"/>
</dbReference>
<protein>
    <submittedName>
        <fullName evidence="3">F-box/FBD/LRR-repeat protein</fullName>
    </submittedName>
</protein>
<feature type="region of interest" description="Disordered" evidence="1">
    <location>
        <begin position="1"/>
        <end position="36"/>
    </location>
</feature>
<evidence type="ECO:0000313" key="3">
    <source>
        <dbReference type="EMBL" id="RLN24854.1"/>
    </source>
</evidence>
<name>A0A3L6ST44_PANMI</name>
<reference evidence="4" key="1">
    <citation type="journal article" date="2019" name="Nat. Commun.">
        <title>The genome of broomcorn millet.</title>
        <authorList>
            <person name="Zou C."/>
            <person name="Miki D."/>
            <person name="Li D."/>
            <person name="Tang Q."/>
            <person name="Xiao L."/>
            <person name="Rajput S."/>
            <person name="Deng P."/>
            <person name="Jia W."/>
            <person name="Huang R."/>
            <person name="Zhang M."/>
            <person name="Sun Y."/>
            <person name="Hu J."/>
            <person name="Fu X."/>
            <person name="Schnable P.S."/>
            <person name="Li F."/>
            <person name="Zhang H."/>
            <person name="Feng B."/>
            <person name="Zhu X."/>
            <person name="Liu R."/>
            <person name="Schnable J.C."/>
            <person name="Zhu J.-K."/>
            <person name="Zhang H."/>
        </authorList>
    </citation>
    <scope>NUCLEOTIDE SEQUENCE [LARGE SCALE GENOMIC DNA]</scope>
</reference>
<dbReference type="InterPro" id="IPR055302">
    <property type="entry name" value="F-box_dom-containing"/>
</dbReference>
<dbReference type="OrthoDB" id="685842at2759"/>
<comment type="caution">
    <text evidence="3">The sequence shown here is derived from an EMBL/GenBank/DDBJ whole genome shotgun (WGS) entry which is preliminary data.</text>
</comment>
<sequence length="373" mass="41661">MGVVTRTQTKRMKSQQPDSEEPPPRGGREAGGPDLISLLPDEGSARCFSVSYSILADDSATLDGWLRSPALDNLQELDFSFNPLASTTPLVPRSILRFSSTLLVAKFNYCQFPSDTAHLLHFPNLQHLELRSVTVSDDSLHAVLAGCPALDKFELIYGYVAPPRPLMPLSALHFSSTLRVAKFVRCQFPNTAAHQVQFPNLQHLELETVTISEVSLHAMVSSCPALNCLILNYSSGFRRFMINSLKLKRVEMYFGRSDTEIRPYDLTIVNAPCLERFHHRGPYEDNICISIISAPKLKILGCITENIFLLELGTTVFKGLHDVRGATVMRTVKVLALRLEHLDLDVVTNFMKCFPCIQISSLLFSLKCICTFL</sequence>
<feature type="domain" description="F-box/LRR-repeat protein 15/At3g58940/PEG3-like LRR" evidence="2">
    <location>
        <begin position="62"/>
        <end position="157"/>
    </location>
</feature>
<evidence type="ECO:0000313" key="4">
    <source>
        <dbReference type="Proteomes" id="UP000275267"/>
    </source>
</evidence>
<dbReference type="EMBL" id="PQIB02000004">
    <property type="protein sequence ID" value="RLN24854.1"/>
    <property type="molecule type" value="Genomic_DNA"/>
</dbReference>
<dbReference type="Pfam" id="PF24758">
    <property type="entry name" value="LRR_At5g56370"/>
    <property type="match status" value="2"/>
</dbReference>
<dbReference type="AlphaFoldDB" id="A0A3L6ST44"/>
<dbReference type="Proteomes" id="UP000275267">
    <property type="component" value="Unassembled WGS sequence"/>
</dbReference>
<dbReference type="InterPro" id="IPR055411">
    <property type="entry name" value="LRR_FXL15/At3g58940/PEG3-like"/>
</dbReference>
<dbReference type="PANTHER" id="PTHR32141">
    <property type="match status" value="1"/>
</dbReference>
<proteinExistence type="predicted"/>
<evidence type="ECO:0000259" key="2">
    <source>
        <dbReference type="Pfam" id="PF24758"/>
    </source>
</evidence>